<evidence type="ECO:0008006" key="4">
    <source>
        <dbReference type="Google" id="ProtNLM"/>
    </source>
</evidence>
<dbReference type="AlphaFoldDB" id="T1KIZ0"/>
<feature type="chain" id="PRO_5004581400" description="Protein sleepless" evidence="1">
    <location>
        <begin position="23"/>
        <end position="141"/>
    </location>
</feature>
<protein>
    <recommendedName>
        <fullName evidence="4">Protein sleepless</fullName>
    </recommendedName>
</protein>
<sequence>MDLTAFPLFLSVLISFQPSVESVKCFTCYFTINRCTDLNCYNSPDNCSPKFFTAAVVPFKECPAGCEMFSISDSNGIVLEWRRGCDTSGNTAGTAIDFTSKCKTEYVFGTRMDKCFCNQDFCNSSAKIKPGLIFCNYYMLK</sequence>
<name>T1KIZ0_TETUR</name>
<dbReference type="EnsemblMetazoa" id="tetur12g03100.1">
    <property type="protein sequence ID" value="tetur12g03100.1"/>
    <property type="gene ID" value="tetur12g03100"/>
</dbReference>
<keyword evidence="1" id="KW-0732">Signal</keyword>
<reference evidence="3" key="1">
    <citation type="submission" date="2011-08" db="EMBL/GenBank/DDBJ databases">
        <authorList>
            <person name="Rombauts S."/>
        </authorList>
    </citation>
    <scope>NUCLEOTIDE SEQUENCE</scope>
    <source>
        <strain evidence="3">London</strain>
    </source>
</reference>
<keyword evidence="3" id="KW-1185">Reference proteome</keyword>
<evidence type="ECO:0000313" key="3">
    <source>
        <dbReference type="Proteomes" id="UP000015104"/>
    </source>
</evidence>
<reference evidence="2" key="2">
    <citation type="submission" date="2015-06" db="UniProtKB">
        <authorList>
            <consortium name="EnsemblMetazoa"/>
        </authorList>
    </citation>
    <scope>IDENTIFICATION</scope>
</reference>
<evidence type="ECO:0000313" key="2">
    <source>
        <dbReference type="EnsemblMetazoa" id="tetur12g03100.1"/>
    </source>
</evidence>
<dbReference type="HOGENOM" id="CLU_1827775_0_0_1"/>
<organism evidence="2 3">
    <name type="scientific">Tetranychus urticae</name>
    <name type="common">Two-spotted spider mite</name>
    <dbReference type="NCBI Taxonomy" id="32264"/>
    <lineage>
        <taxon>Eukaryota</taxon>
        <taxon>Metazoa</taxon>
        <taxon>Ecdysozoa</taxon>
        <taxon>Arthropoda</taxon>
        <taxon>Chelicerata</taxon>
        <taxon>Arachnida</taxon>
        <taxon>Acari</taxon>
        <taxon>Acariformes</taxon>
        <taxon>Trombidiformes</taxon>
        <taxon>Prostigmata</taxon>
        <taxon>Eleutherengona</taxon>
        <taxon>Raphignathae</taxon>
        <taxon>Tetranychoidea</taxon>
        <taxon>Tetranychidae</taxon>
        <taxon>Tetranychus</taxon>
    </lineage>
</organism>
<dbReference type="EMBL" id="CAEY01000115">
    <property type="status" value="NOT_ANNOTATED_CDS"/>
    <property type="molecule type" value="Genomic_DNA"/>
</dbReference>
<dbReference type="Proteomes" id="UP000015104">
    <property type="component" value="Unassembled WGS sequence"/>
</dbReference>
<proteinExistence type="predicted"/>
<accession>T1KIZ0</accession>
<feature type="signal peptide" evidence="1">
    <location>
        <begin position="1"/>
        <end position="22"/>
    </location>
</feature>
<evidence type="ECO:0000256" key="1">
    <source>
        <dbReference type="SAM" id="SignalP"/>
    </source>
</evidence>